<dbReference type="Pfam" id="PF24883">
    <property type="entry name" value="NPHP3_N"/>
    <property type="match status" value="1"/>
</dbReference>
<dbReference type="PANTHER" id="PTHR24198">
    <property type="entry name" value="ANKYRIN REPEAT AND PROTEIN KINASE DOMAIN-CONTAINING PROTEIN"/>
    <property type="match status" value="1"/>
</dbReference>
<sequence>MGFKLKGNSPIYWASPCKCKSSSQRSNGRKANGGWINISIIVDHLRRELNANNKLGVACVYCNSKDQARQTVDSILASLLLQLAVARGGPVDDEVKELRQNDDQKHTHPDVDEVRKVLYHELRRYSKVFLIVDALDELGTKLVKIYLEKEQKDWLRDAPGIATTCIESFLTIGHSLKEQLAGSPLVVYAAEQWGSHARQELDWKTEKDASPIKEQAQELLETSHKLQCAIKVMSLSQYSLQRRKNVTKLHIVAYFGIDQLLKRLLRGKLAINAKEHHGTIALHWEVRNEHKAMVTSMVNNKSTNINAKDSYGRIALDWAARSANKDIISLLWQNKGRLRKRLRSRSTTIQDKHGATPLHYATSNAMERSWECSWKKETNINKKERGGRTALSRAIENGSQEIVKMLLDKKVNVDRAYRLPEFEDRCVRYGTILRKKIHALLTNGDKDEAEGHWLLAFAI</sequence>
<name>A0A5N7CW98_9EURO</name>
<dbReference type="PANTHER" id="PTHR24198:SF165">
    <property type="entry name" value="ANKYRIN REPEAT-CONTAINING PROTEIN-RELATED"/>
    <property type="match status" value="1"/>
</dbReference>
<evidence type="ECO:0000256" key="1">
    <source>
        <dbReference type="ARBA" id="ARBA00022737"/>
    </source>
</evidence>
<dbReference type="Gene3D" id="1.25.40.20">
    <property type="entry name" value="Ankyrin repeat-containing domain"/>
    <property type="match status" value="1"/>
</dbReference>
<dbReference type="SUPFAM" id="SSF48403">
    <property type="entry name" value="Ankyrin repeat"/>
    <property type="match status" value="1"/>
</dbReference>
<dbReference type="InterPro" id="IPR027417">
    <property type="entry name" value="P-loop_NTPase"/>
</dbReference>
<dbReference type="GeneID" id="43672970"/>
<dbReference type="Gene3D" id="3.40.50.300">
    <property type="entry name" value="P-loop containing nucleotide triphosphate hydrolases"/>
    <property type="match status" value="1"/>
</dbReference>
<keyword evidence="1" id="KW-0677">Repeat</keyword>
<dbReference type="EMBL" id="ML736857">
    <property type="protein sequence ID" value="KAE8398441.1"/>
    <property type="molecule type" value="Genomic_DNA"/>
</dbReference>
<evidence type="ECO:0000259" key="4">
    <source>
        <dbReference type="Pfam" id="PF24883"/>
    </source>
</evidence>
<evidence type="ECO:0000256" key="2">
    <source>
        <dbReference type="ARBA" id="ARBA00023043"/>
    </source>
</evidence>
<proteinExistence type="predicted"/>
<dbReference type="InterPro" id="IPR036770">
    <property type="entry name" value="Ankyrin_rpt-contain_sf"/>
</dbReference>
<organism evidence="5 6">
    <name type="scientific">Aspergillus pseudonomiae</name>
    <dbReference type="NCBI Taxonomy" id="1506151"/>
    <lineage>
        <taxon>Eukaryota</taxon>
        <taxon>Fungi</taxon>
        <taxon>Dikarya</taxon>
        <taxon>Ascomycota</taxon>
        <taxon>Pezizomycotina</taxon>
        <taxon>Eurotiomycetes</taxon>
        <taxon>Eurotiomycetidae</taxon>
        <taxon>Eurotiales</taxon>
        <taxon>Aspergillaceae</taxon>
        <taxon>Aspergillus</taxon>
        <taxon>Aspergillus subgen. Circumdati</taxon>
    </lineage>
</organism>
<dbReference type="InterPro" id="IPR002110">
    <property type="entry name" value="Ankyrin_rpt"/>
</dbReference>
<protein>
    <submittedName>
        <fullName evidence="5">Ankyrin repeat-containing domain protein</fullName>
    </submittedName>
</protein>
<dbReference type="SMART" id="SM00248">
    <property type="entry name" value="ANK"/>
    <property type="match status" value="3"/>
</dbReference>
<dbReference type="PROSITE" id="PS50088">
    <property type="entry name" value="ANK_REPEAT"/>
    <property type="match status" value="1"/>
</dbReference>
<reference evidence="5 6" key="1">
    <citation type="submission" date="2019-04" db="EMBL/GenBank/DDBJ databases">
        <authorList>
            <consortium name="DOE Joint Genome Institute"/>
            <person name="Mondo S."/>
            <person name="Kjaerbolling I."/>
            <person name="Vesth T."/>
            <person name="Frisvad J.C."/>
            <person name="Nybo J.L."/>
            <person name="Theobald S."/>
            <person name="Kildgaard S."/>
            <person name="Isbrandt T."/>
            <person name="Kuo A."/>
            <person name="Sato A."/>
            <person name="Lyhne E.K."/>
            <person name="Kogle M.E."/>
            <person name="Wiebenga A."/>
            <person name="Kun R.S."/>
            <person name="Lubbers R.J."/>
            <person name="Makela M.R."/>
            <person name="Barry K."/>
            <person name="Chovatia M."/>
            <person name="Clum A."/>
            <person name="Daum C."/>
            <person name="Haridas S."/>
            <person name="He G."/>
            <person name="LaButti K."/>
            <person name="Lipzen A."/>
            <person name="Riley R."/>
            <person name="Salamov A."/>
            <person name="Simmons B.A."/>
            <person name="Magnuson J.K."/>
            <person name="Henrissat B."/>
            <person name="Mortensen U.H."/>
            <person name="Larsen T.O."/>
            <person name="Devries R.P."/>
            <person name="Grigoriev I.V."/>
            <person name="Machida M."/>
            <person name="Baker S.E."/>
            <person name="Andersen M.R."/>
            <person name="Cantor M.N."/>
            <person name="Hua S.X."/>
        </authorList>
    </citation>
    <scope>NUCLEOTIDE SEQUENCE [LARGE SCALE GENOMIC DNA]</scope>
    <source>
        <strain evidence="5 6">CBS 119388</strain>
    </source>
</reference>
<dbReference type="RefSeq" id="XP_031935760.1">
    <property type="nucleotide sequence ID" value="XM_032088279.1"/>
</dbReference>
<dbReference type="Proteomes" id="UP000325579">
    <property type="component" value="Unassembled WGS sequence"/>
</dbReference>
<feature type="domain" description="Nephrocystin 3-like N-terminal" evidence="4">
    <location>
        <begin position="27"/>
        <end position="140"/>
    </location>
</feature>
<dbReference type="Pfam" id="PF12796">
    <property type="entry name" value="Ank_2"/>
    <property type="match status" value="2"/>
</dbReference>
<keyword evidence="2 3" id="KW-0040">ANK repeat</keyword>
<accession>A0A5N7CW98</accession>
<dbReference type="PROSITE" id="PS50297">
    <property type="entry name" value="ANK_REP_REGION"/>
    <property type="match status" value="1"/>
</dbReference>
<evidence type="ECO:0000313" key="6">
    <source>
        <dbReference type="Proteomes" id="UP000325579"/>
    </source>
</evidence>
<gene>
    <name evidence="5" type="ORF">BDV37DRAFT_288507</name>
</gene>
<evidence type="ECO:0000256" key="3">
    <source>
        <dbReference type="PROSITE-ProRule" id="PRU00023"/>
    </source>
</evidence>
<feature type="repeat" description="ANK" evidence="3">
    <location>
        <begin position="386"/>
        <end position="418"/>
    </location>
</feature>
<dbReference type="InterPro" id="IPR056884">
    <property type="entry name" value="NPHP3-like_N"/>
</dbReference>
<evidence type="ECO:0000313" key="5">
    <source>
        <dbReference type="EMBL" id="KAE8398441.1"/>
    </source>
</evidence>
<dbReference type="OrthoDB" id="341259at2759"/>
<keyword evidence="6" id="KW-1185">Reference proteome</keyword>
<dbReference type="AlphaFoldDB" id="A0A5N7CW98"/>